<evidence type="ECO:0000256" key="3">
    <source>
        <dbReference type="ARBA" id="ARBA00022676"/>
    </source>
</evidence>
<evidence type="ECO:0000259" key="7">
    <source>
        <dbReference type="Pfam" id="PF00535"/>
    </source>
</evidence>
<dbReference type="Pfam" id="PF00535">
    <property type="entry name" value="Glycos_transf_2"/>
    <property type="match status" value="1"/>
</dbReference>
<evidence type="ECO:0000256" key="6">
    <source>
        <dbReference type="SAM" id="MobiDB-lite"/>
    </source>
</evidence>
<evidence type="ECO:0000256" key="1">
    <source>
        <dbReference type="ARBA" id="ARBA00004236"/>
    </source>
</evidence>
<proteinExistence type="predicted"/>
<dbReference type="PANTHER" id="PTHR43646">
    <property type="entry name" value="GLYCOSYLTRANSFERASE"/>
    <property type="match status" value="1"/>
</dbReference>
<dbReference type="PANTHER" id="PTHR43646:SF2">
    <property type="entry name" value="GLYCOSYLTRANSFERASE 2-LIKE DOMAIN-CONTAINING PROTEIN"/>
    <property type="match status" value="1"/>
</dbReference>
<evidence type="ECO:0000313" key="8">
    <source>
        <dbReference type="EMBL" id="TPE46859.1"/>
    </source>
</evidence>
<dbReference type="GO" id="GO:0005886">
    <property type="term" value="C:plasma membrane"/>
    <property type="evidence" value="ECO:0007669"/>
    <property type="project" value="UniProtKB-SubCell"/>
</dbReference>
<dbReference type="Proteomes" id="UP000319255">
    <property type="component" value="Unassembled WGS sequence"/>
</dbReference>
<dbReference type="InterPro" id="IPR029044">
    <property type="entry name" value="Nucleotide-diphossugar_trans"/>
</dbReference>
<dbReference type="Gene3D" id="3.90.550.10">
    <property type="entry name" value="Spore Coat Polysaccharide Biosynthesis Protein SpsA, Chain A"/>
    <property type="match status" value="1"/>
</dbReference>
<dbReference type="SUPFAM" id="SSF53448">
    <property type="entry name" value="Nucleotide-diphospho-sugar transferases"/>
    <property type="match status" value="1"/>
</dbReference>
<dbReference type="InterPro" id="IPR001173">
    <property type="entry name" value="Glyco_trans_2-like"/>
</dbReference>
<comment type="subcellular location">
    <subcellularLocation>
        <location evidence="1">Cell membrane</location>
    </subcellularLocation>
</comment>
<keyword evidence="4 8" id="KW-0808">Transferase</keyword>
<evidence type="ECO:0000313" key="9">
    <source>
        <dbReference type="Proteomes" id="UP000319255"/>
    </source>
</evidence>
<protein>
    <submittedName>
        <fullName evidence="8">Glycosyltransferase</fullName>
    </submittedName>
</protein>
<keyword evidence="2" id="KW-1003">Cell membrane</keyword>
<dbReference type="EMBL" id="VFRP01000039">
    <property type="protein sequence ID" value="TPE46859.1"/>
    <property type="molecule type" value="Genomic_DNA"/>
</dbReference>
<dbReference type="AlphaFoldDB" id="A0A501WB63"/>
<gene>
    <name evidence="8" type="ORF">FJM51_21295</name>
</gene>
<feature type="domain" description="Glycosyltransferase 2-like" evidence="7">
    <location>
        <begin position="36"/>
        <end position="174"/>
    </location>
</feature>
<sequence length="365" mass="38885">METELTLDARDPAGRSRPGTNAVVPLPDVAATVPVVAIPARNEAALLPRLIAALARQTVTRRLSGPLEVVIVLNNTTDGSREALRRAAELAPGLELIVEDVTYPAGRAHVGTARRRAMEIAASLRPSGALITTDADAVPADDWIEANLRAIAGGADLVGGWISGDPEEEARLGPGFQRRARLHARYDALRDELAALLDPLPHDPWPRHQDHTGASLATRAEVHDALGGLDPLPFREDLAFVAKARAAGFRLAHPLDVRVMVSARTFGRAPGGMADCLKAWLRAEEQGSPVLVRCPEALEARLRLRRAVRDGSWTGAETCLDLSPAALVELLAPDDPDAPATVPAECAIARLEARIAELRGRSDAA</sequence>
<evidence type="ECO:0000256" key="2">
    <source>
        <dbReference type="ARBA" id="ARBA00022475"/>
    </source>
</evidence>
<name>A0A501WB63_9RHOB</name>
<evidence type="ECO:0000256" key="4">
    <source>
        <dbReference type="ARBA" id="ARBA00022679"/>
    </source>
</evidence>
<reference evidence="8 9" key="1">
    <citation type="submission" date="2019-06" db="EMBL/GenBank/DDBJ databases">
        <title>A novel bacterium of genus Amaricoccus, isolated from marine sediment.</title>
        <authorList>
            <person name="Huang H."/>
            <person name="Mo K."/>
            <person name="Hu Y."/>
        </authorList>
    </citation>
    <scope>NUCLEOTIDE SEQUENCE [LARGE SCALE GENOMIC DNA]</scope>
    <source>
        <strain evidence="8 9">HB172011</strain>
    </source>
</reference>
<comment type="caution">
    <text evidence="8">The sequence shown here is derived from an EMBL/GenBank/DDBJ whole genome shotgun (WGS) entry which is preliminary data.</text>
</comment>
<dbReference type="OrthoDB" id="8416156at2"/>
<evidence type="ECO:0000256" key="5">
    <source>
        <dbReference type="ARBA" id="ARBA00023136"/>
    </source>
</evidence>
<keyword evidence="9" id="KW-1185">Reference proteome</keyword>
<feature type="region of interest" description="Disordered" evidence="6">
    <location>
        <begin position="1"/>
        <end position="21"/>
    </location>
</feature>
<keyword evidence="5" id="KW-0472">Membrane</keyword>
<keyword evidence="3" id="KW-0328">Glycosyltransferase</keyword>
<organism evidence="8 9">
    <name type="scientific">Amaricoccus solimangrovi</name>
    <dbReference type="NCBI Taxonomy" id="2589815"/>
    <lineage>
        <taxon>Bacteria</taxon>
        <taxon>Pseudomonadati</taxon>
        <taxon>Pseudomonadota</taxon>
        <taxon>Alphaproteobacteria</taxon>
        <taxon>Rhodobacterales</taxon>
        <taxon>Paracoccaceae</taxon>
        <taxon>Amaricoccus</taxon>
    </lineage>
</organism>
<dbReference type="GO" id="GO:0016757">
    <property type="term" value="F:glycosyltransferase activity"/>
    <property type="evidence" value="ECO:0007669"/>
    <property type="project" value="UniProtKB-KW"/>
</dbReference>
<accession>A0A501WB63</accession>